<evidence type="ECO:0000313" key="6">
    <source>
        <dbReference type="EMBL" id="KAK8045679.1"/>
    </source>
</evidence>
<feature type="transmembrane region" description="Helical" evidence="5">
    <location>
        <begin position="36"/>
        <end position="58"/>
    </location>
</feature>
<protein>
    <recommendedName>
        <fullName evidence="8">Cytochrome P450</fullName>
    </recommendedName>
</protein>
<dbReference type="InterPro" id="IPR036396">
    <property type="entry name" value="Cyt_P450_sf"/>
</dbReference>
<evidence type="ECO:0000256" key="5">
    <source>
        <dbReference type="SAM" id="Phobius"/>
    </source>
</evidence>
<dbReference type="PANTHER" id="PTHR24305:SF166">
    <property type="entry name" value="CYTOCHROME P450 12A4, MITOCHONDRIAL-RELATED"/>
    <property type="match status" value="1"/>
</dbReference>
<keyword evidence="3" id="KW-0479">Metal-binding</keyword>
<dbReference type="Gene3D" id="1.10.630.10">
    <property type="entry name" value="Cytochrome P450"/>
    <property type="match status" value="1"/>
</dbReference>
<evidence type="ECO:0000256" key="3">
    <source>
        <dbReference type="ARBA" id="ARBA00022723"/>
    </source>
</evidence>
<dbReference type="InterPro" id="IPR001128">
    <property type="entry name" value="Cyt_P450"/>
</dbReference>
<keyword evidence="7" id="KW-1185">Reference proteome</keyword>
<gene>
    <name evidence="6" type="ORF">PG996_013743</name>
</gene>
<dbReference type="InterPro" id="IPR050121">
    <property type="entry name" value="Cytochrome_P450_monoxygenase"/>
</dbReference>
<dbReference type="Pfam" id="PF00067">
    <property type="entry name" value="p450"/>
    <property type="match status" value="1"/>
</dbReference>
<keyword evidence="5" id="KW-1133">Transmembrane helix</keyword>
<evidence type="ECO:0000313" key="7">
    <source>
        <dbReference type="Proteomes" id="UP001446871"/>
    </source>
</evidence>
<dbReference type="SUPFAM" id="SSF48264">
    <property type="entry name" value="Cytochrome P450"/>
    <property type="match status" value="1"/>
</dbReference>
<dbReference type="PRINTS" id="PR00385">
    <property type="entry name" value="P450"/>
</dbReference>
<organism evidence="6 7">
    <name type="scientific">Apiospora saccharicola</name>
    <dbReference type="NCBI Taxonomy" id="335842"/>
    <lineage>
        <taxon>Eukaryota</taxon>
        <taxon>Fungi</taxon>
        <taxon>Dikarya</taxon>
        <taxon>Ascomycota</taxon>
        <taxon>Pezizomycotina</taxon>
        <taxon>Sordariomycetes</taxon>
        <taxon>Xylariomycetidae</taxon>
        <taxon>Amphisphaeriales</taxon>
        <taxon>Apiosporaceae</taxon>
        <taxon>Apiospora</taxon>
    </lineage>
</organism>
<dbReference type="InterPro" id="IPR002401">
    <property type="entry name" value="Cyt_P450_E_grp-I"/>
</dbReference>
<evidence type="ECO:0000256" key="4">
    <source>
        <dbReference type="ARBA" id="ARBA00023004"/>
    </source>
</evidence>
<evidence type="ECO:0008006" key="8">
    <source>
        <dbReference type="Google" id="ProtNLM"/>
    </source>
</evidence>
<evidence type="ECO:0000256" key="1">
    <source>
        <dbReference type="ARBA" id="ARBA00010617"/>
    </source>
</evidence>
<dbReference type="PRINTS" id="PR00463">
    <property type="entry name" value="EP450I"/>
</dbReference>
<sequence>MAIISLPYNVAVAAAGAYSLTRYAPEYTHLVSANPYTIFSILYSLILAWKIVYHVFLYPKWLSPLNKLPKPPAGGSWYNGFFWECFGTGTGEMETMWTTQVPHQGFLYYLHIFNSQRVIVASPSAVQELCVRADDFTKPRLIRLLAQRFLGMGLVLAETEQHRAQRRVFLPIFAPRHVREMYPIFWAKTREVTQKLVGIIESSGAEGRSNERVAVLEVGHWSSRAALDIVTMATLGKDFGSVENEHSLLAKSYRNALEPTRGHLVQAMFKLFFPSWIVDNMPNRWNRALAEYVPIFRGTCRDLLIEKRKAASDETIKTKGKDLLSLCFQYEESARADEEELIDQLTTFLAAGHETISVGITWAVYMMCLHPEWQRLLREEARAHFPDPTARDASHDTAPDPFDVEKLPMLQAFIHEVLRWYPPIPETMREPLRDTVVAGQFLPKGLTLVVPIKGIMRQETCFGPDAAVFNPRRWLTEKPVDMEGSSTGTGTGTGGATKLAFNSTGGATSKYANLSFMQGVRSCIAMNFAKAEMACIIAAWVGRFSFELEDPSLMDEKNMKISNGSFSGRPANGLNVKWGVVDGWGPKKAVEA</sequence>
<proteinExistence type="inferred from homology"/>
<accession>A0ABR1TIV3</accession>
<keyword evidence="5" id="KW-0472">Membrane</keyword>
<dbReference type="EMBL" id="JAQQWM010000009">
    <property type="protein sequence ID" value="KAK8045679.1"/>
    <property type="molecule type" value="Genomic_DNA"/>
</dbReference>
<reference evidence="6 7" key="1">
    <citation type="submission" date="2023-01" db="EMBL/GenBank/DDBJ databases">
        <title>Analysis of 21 Apiospora genomes using comparative genomics revels a genus with tremendous synthesis potential of carbohydrate active enzymes and secondary metabolites.</title>
        <authorList>
            <person name="Sorensen T."/>
        </authorList>
    </citation>
    <scope>NUCLEOTIDE SEQUENCE [LARGE SCALE GENOMIC DNA]</scope>
    <source>
        <strain evidence="6 7">CBS 83171</strain>
    </source>
</reference>
<comment type="caution">
    <text evidence="6">The sequence shown here is derived from an EMBL/GenBank/DDBJ whole genome shotgun (WGS) entry which is preliminary data.</text>
</comment>
<dbReference type="PANTHER" id="PTHR24305">
    <property type="entry name" value="CYTOCHROME P450"/>
    <property type="match status" value="1"/>
</dbReference>
<keyword evidence="5" id="KW-0812">Transmembrane</keyword>
<name>A0ABR1TIV3_9PEZI</name>
<comment type="similarity">
    <text evidence="1">Belongs to the cytochrome P450 family.</text>
</comment>
<dbReference type="CDD" id="cd11069">
    <property type="entry name" value="CYP_FUM15-like"/>
    <property type="match status" value="1"/>
</dbReference>
<keyword evidence="4" id="KW-0408">Iron</keyword>
<evidence type="ECO:0000256" key="2">
    <source>
        <dbReference type="ARBA" id="ARBA00022617"/>
    </source>
</evidence>
<dbReference type="Proteomes" id="UP001446871">
    <property type="component" value="Unassembled WGS sequence"/>
</dbReference>
<keyword evidence="2" id="KW-0349">Heme</keyword>